<comment type="caution">
    <text evidence="4">The sequence shown here is derived from an EMBL/GenBank/DDBJ whole genome shotgun (WGS) entry which is preliminary data.</text>
</comment>
<dbReference type="STRING" id="60547.GCA_000751215_06795"/>
<keyword evidence="2" id="KW-0564">Palmitate</keyword>
<accession>A0A069PHF4</accession>
<dbReference type="PANTHER" id="PTHR30203:SF29">
    <property type="entry name" value="PROTEIN CYAE"/>
    <property type="match status" value="1"/>
</dbReference>
<gene>
    <name evidence="4" type="ORF">BG61_30305</name>
</gene>
<dbReference type="GO" id="GO:0015562">
    <property type="term" value="F:efflux transmembrane transporter activity"/>
    <property type="evidence" value="ECO:0007669"/>
    <property type="project" value="InterPro"/>
</dbReference>
<keyword evidence="2" id="KW-0472">Membrane</keyword>
<sequence>MNTMRVNSSRGLTALCFALCIAGCANLTPPAPDDAFNQAMQGQTLPAAWAARAARTEFQPAWLGFAKSGEVQQLIDEALARSPDLRAAASRLEQSRLQVQIASADLLPNVGFGAGYATEPTPGKSFNANGFGVVLSWEIDLWGRARAEQKGAEALYRSAQDDYAYARQSLAAAVVRAWLASAEAAQQLALARETRAATARQLSLEETRRRVGKASEQDVVLVSTRLASIDETVQQLEQSREAALRGLELLLGRYPSASVATAASLPGSPEPVAAGVPANLLERRPDILAARERFVASYFGAQEAKAARLPRVSLSAGAGRLRKDFFDFINVHKTVFPVGATVAWPLFDGGVLQTTFLIRTEAQQEALAGYSRAILTAMGEVENALAAEKSLSLRAATIGRQVEGYRRSVELTRVQLKVGKADEYEVLQQQLQLYRAQSTQVRLASERLVQRVNLHLALGGDFGTDGAAATSEAAPEPALSRPAAPATAPATAS</sequence>
<keyword evidence="5" id="KW-1185">Reference proteome</keyword>
<evidence type="ECO:0000313" key="4">
    <source>
        <dbReference type="EMBL" id="KDR39792.1"/>
    </source>
</evidence>
<evidence type="ECO:0000256" key="1">
    <source>
        <dbReference type="ARBA" id="ARBA00007613"/>
    </source>
</evidence>
<organism evidence="4 5">
    <name type="scientific">Caballeronia glathei</name>
    <dbReference type="NCBI Taxonomy" id="60547"/>
    <lineage>
        <taxon>Bacteria</taxon>
        <taxon>Pseudomonadati</taxon>
        <taxon>Pseudomonadota</taxon>
        <taxon>Betaproteobacteria</taxon>
        <taxon>Burkholderiales</taxon>
        <taxon>Burkholderiaceae</taxon>
        <taxon>Caballeronia</taxon>
    </lineage>
</organism>
<reference evidence="4 5" key="1">
    <citation type="submission" date="2014-03" db="EMBL/GenBank/DDBJ databases">
        <title>Draft Genome Sequences of Four Burkholderia Strains.</title>
        <authorList>
            <person name="Liu X.Y."/>
            <person name="Li C.X."/>
            <person name="Xu J.H."/>
        </authorList>
    </citation>
    <scope>NUCLEOTIDE SEQUENCE [LARGE SCALE GENOMIC DNA]</scope>
    <source>
        <strain evidence="4 5">DSM 50014</strain>
    </source>
</reference>
<feature type="signal peptide" evidence="2">
    <location>
        <begin position="1"/>
        <end position="27"/>
    </location>
</feature>
<feature type="region of interest" description="Disordered" evidence="3">
    <location>
        <begin position="467"/>
        <end position="493"/>
    </location>
</feature>
<dbReference type="SUPFAM" id="SSF56954">
    <property type="entry name" value="Outer membrane efflux proteins (OEP)"/>
    <property type="match status" value="1"/>
</dbReference>
<dbReference type="PANTHER" id="PTHR30203">
    <property type="entry name" value="OUTER MEMBRANE CATION EFFLUX PROTEIN"/>
    <property type="match status" value="1"/>
</dbReference>
<dbReference type="EMBL" id="JFHC01000052">
    <property type="protein sequence ID" value="KDR39792.1"/>
    <property type="molecule type" value="Genomic_DNA"/>
</dbReference>
<dbReference type="Gene3D" id="2.20.200.10">
    <property type="entry name" value="Outer membrane efflux proteins (OEP)"/>
    <property type="match status" value="1"/>
</dbReference>
<dbReference type="RefSeq" id="WP_035940311.1">
    <property type="nucleotide sequence ID" value="NZ_CADFFX010000032.1"/>
</dbReference>
<evidence type="ECO:0000256" key="2">
    <source>
        <dbReference type="RuleBase" id="RU362097"/>
    </source>
</evidence>
<dbReference type="Gene3D" id="1.20.1600.10">
    <property type="entry name" value="Outer membrane efflux proteins (OEP)"/>
    <property type="match status" value="1"/>
</dbReference>
<dbReference type="InterPro" id="IPR003423">
    <property type="entry name" value="OMP_efflux"/>
</dbReference>
<keyword evidence="2" id="KW-0449">Lipoprotein</keyword>
<keyword evidence="2" id="KW-0732">Signal</keyword>
<keyword evidence="2" id="KW-0812">Transmembrane</keyword>
<feature type="chain" id="PRO_5001432301" description="RND transporter" evidence="2">
    <location>
        <begin position="28"/>
        <end position="493"/>
    </location>
</feature>
<evidence type="ECO:0000256" key="3">
    <source>
        <dbReference type="SAM" id="MobiDB-lite"/>
    </source>
</evidence>
<dbReference type="NCBIfam" id="TIGR01845">
    <property type="entry name" value="outer_NodT"/>
    <property type="match status" value="1"/>
</dbReference>
<dbReference type="Pfam" id="PF02321">
    <property type="entry name" value="OEP"/>
    <property type="match status" value="2"/>
</dbReference>
<evidence type="ECO:0008006" key="6">
    <source>
        <dbReference type="Google" id="ProtNLM"/>
    </source>
</evidence>
<protein>
    <recommendedName>
        <fullName evidence="6">RND transporter</fullName>
    </recommendedName>
</protein>
<comment type="subcellular location">
    <subcellularLocation>
        <location evidence="2">Cell membrane</location>
        <topology evidence="2">Lipid-anchor</topology>
    </subcellularLocation>
</comment>
<evidence type="ECO:0000313" key="5">
    <source>
        <dbReference type="Proteomes" id="UP000027466"/>
    </source>
</evidence>
<dbReference type="Proteomes" id="UP000027466">
    <property type="component" value="Unassembled WGS sequence"/>
</dbReference>
<keyword evidence="2" id="KW-1134">Transmembrane beta strand</keyword>
<comment type="similarity">
    <text evidence="1 2">Belongs to the outer membrane factor (OMF) (TC 1.B.17) family.</text>
</comment>
<name>A0A069PHF4_9BURK</name>
<dbReference type="GO" id="GO:0005886">
    <property type="term" value="C:plasma membrane"/>
    <property type="evidence" value="ECO:0007669"/>
    <property type="project" value="UniProtKB-SubCell"/>
</dbReference>
<dbReference type="InterPro" id="IPR010131">
    <property type="entry name" value="MdtP/NodT-like"/>
</dbReference>
<dbReference type="AlphaFoldDB" id="A0A069PHF4"/>
<proteinExistence type="inferred from homology"/>